<comment type="caution">
    <text evidence="3">The sequence shown here is derived from an EMBL/GenBank/DDBJ whole genome shotgun (WGS) entry which is preliminary data.</text>
</comment>
<dbReference type="RefSeq" id="WP_187303063.1">
    <property type="nucleotide sequence ID" value="NZ_CBCTON010000005.1"/>
</dbReference>
<evidence type="ECO:0000256" key="2">
    <source>
        <dbReference type="SAM" id="SignalP"/>
    </source>
</evidence>
<organism evidence="3 4">
    <name type="scientific">Zhenpiania hominis</name>
    <dbReference type="NCBI Taxonomy" id="2763644"/>
    <lineage>
        <taxon>Bacteria</taxon>
        <taxon>Bacillati</taxon>
        <taxon>Bacillota</taxon>
        <taxon>Clostridia</taxon>
        <taxon>Peptostreptococcales</taxon>
        <taxon>Anaerovoracaceae</taxon>
        <taxon>Zhenpiania</taxon>
    </lineage>
</organism>
<evidence type="ECO:0000256" key="1">
    <source>
        <dbReference type="SAM" id="MobiDB-lite"/>
    </source>
</evidence>
<sequence length="271" mass="29727">MKINRQKKWIGILLCLVLTVILCACGQDTENSAQSGEASESVAAKEITPSEQTTETKTAKTEKTSREKKAKTTSKAPEQEETEQTASKKTETKTKKTDTAKKTDKKTAKASEKKKDRKKKSSKAVKPSGHVLTVKSGDKEVYFTANQLSGMGTGTYKYSYRNKESAQRQFLSATGVSFSRVLSKSGFSGSTARFRSKDGYTKEFSVSDLKASKKAFLKKTGSSAKSVPAIITTTGADAFRLCFGQSAEDTDENGDYNAQYWVKNIDYIEIL</sequence>
<keyword evidence="4" id="KW-1185">Reference proteome</keyword>
<protein>
    <recommendedName>
        <fullName evidence="5">Lipoprotein</fullName>
    </recommendedName>
</protein>
<name>A0A923NK35_9FIRM</name>
<keyword evidence="2" id="KW-0732">Signal</keyword>
<dbReference type="PROSITE" id="PS51257">
    <property type="entry name" value="PROKAR_LIPOPROTEIN"/>
    <property type="match status" value="1"/>
</dbReference>
<evidence type="ECO:0000313" key="3">
    <source>
        <dbReference type="EMBL" id="MBC6679959.1"/>
    </source>
</evidence>
<evidence type="ECO:0008006" key="5">
    <source>
        <dbReference type="Google" id="ProtNLM"/>
    </source>
</evidence>
<gene>
    <name evidence="3" type="ORF">H9L42_08965</name>
</gene>
<dbReference type="Proteomes" id="UP000602647">
    <property type="component" value="Unassembled WGS sequence"/>
</dbReference>
<feature type="region of interest" description="Disordered" evidence="1">
    <location>
        <begin position="31"/>
        <end position="131"/>
    </location>
</feature>
<dbReference type="EMBL" id="JACRYT010000008">
    <property type="protein sequence ID" value="MBC6679959.1"/>
    <property type="molecule type" value="Genomic_DNA"/>
</dbReference>
<feature type="compositionally biased region" description="Basic and acidic residues" evidence="1">
    <location>
        <begin position="57"/>
        <end position="67"/>
    </location>
</feature>
<feature type="signal peptide" evidence="2">
    <location>
        <begin position="1"/>
        <end position="26"/>
    </location>
</feature>
<evidence type="ECO:0000313" key="4">
    <source>
        <dbReference type="Proteomes" id="UP000602647"/>
    </source>
</evidence>
<dbReference type="AlphaFoldDB" id="A0A923NK35"/>
<accession>A0A923NK35</accession>
<proteinExistence type="predicted"/>
<feature type="compositionally biased region" description="Basic and acidic residues" evidence="1">
    <location>
        <begin position="86"/>
        <end position="114"/>
    </location>
</feature>
<reference evidence="3" key="1">
    <citation type="submission" date="2020-08" db="EMBL/GenBank/DDBJ databases">
        <title>Genome public.</title>
        <authorList>
            <person name="Liu C."/>
            <person name="Sun Q."/>
        </authorList>
    </citation>
    <scope>NUCLEOTIDE SEQUENCE</scope>
    <source>
        <strain evidence="3">BX12</strain>
    </source>
</reference>
<feature type="chain" id="PRO_5039080343" description="Lipoprotein" evidence="2">
    <location>
        <begin position="27"/>
        <end position="271"/>
    </location>
</feature>